<reference evidence="2 3" key="1">
    <citation type="submission" date="2020-02" db="EMBL/GenBank/DDBJ databases">
        <authorList>
            <person name="Ma Q."/>
            <person name="Huang Y."/>
            <person name="Song X."/>
            <person name="Pei D."/>
        </authorList>
    </citation>
    <scope>NUCLEOTIDE SEQUENCE [LARGE SCALE GENOMIC DNA]</scope>
    <source>
        <strain evidence="2">Sxm20200214</strain>
        <tissue evidence="2">Leaf</tissue>
    </source>
</reference>
<comment type="caution">
    <text evidence="2">The sequence shown here is derived from an EMBL/GenBank/DDBJ whole genome shotgun (WGS) entry which is preliminary data.</text>
</comment>
<organism evidence="2 3">
    <name type="scientific">Brassica carinata</name>
    <name type="common">Ethiopian mustard</name>
    <name type="synonym">Abyssinian cabbage</name>
    <dbReference type="NCBI Taxonomy" id="52824"/>
    <lineage>
        <taxon>Eukaryota</taxon>
        <taxon>Viridiplantae</taxon>
        <taxon>Streptophyta</taxon>
        <taxon>Embryophyta</taxon>
        <taxon>Tracheophyta</taxon>
        <taxon>Spermatophyta</taxon>
        <taxon>Magnoliopsida</taxon>
        <taxon>eudicotyledons</taxon>
        <taxon>Gunneridae</taxon>
        <taxon>Pentapetalae</taxon>
        <taxon>rosids</taxon>
        <taxon>malvids</taxon>
        <taxon>Brassicales</taxon>
        <taxon>Brassicaceae</taxon>
        <taxon>Brassiceae</taxon>
        <taxon>Brassica</taxon>
    </lineage>
</organism>
<proteinExistence type="predicted"/>
<feature type="compositionally biased region" description="Basic residues" evidence="1">
    <location>
        <begin position="108"/>
        <end position="119"/>
    </location>
</feature>
<gene>
    <name evidence="2" type="ORF">Bca52824_027567</name>
</gene>
<protein>
    <submittedName>
        <fullName evidence="2">Uncharacterized protein</fullName>
    </submittedName>
</protein>
<accession>A0A8X7VAR5</accession>
<keyword evidence="3" id="KW-1185">Reference proteome</keyword>
<dbReference type="Proteomes" id="UP000886595">
    <property type="component" value="Unassembled WGS sequence"/>
</dbReference>
<feature type="compositionally biased region" description="Acidic residues" evidence="1">
    <location>
        <begin position="93"/>
        <end position="103"/>
    </location>
</feature>
<feature type="region of interest" description="Disordered" evidence="1">
    <location>
        <begin position="66"/>
        <end position="137"/>
    </location>
</feature>
<evidence type="ECO:0000256" key="1">
    <source>
        <dbReference type="SAM" id="MobiDB-lite"/>
    </source>
</evidence>
<sequence>MDIWSVSNTPNVVTFVVTSDPLTIHVVDLAVFFCFDVLSNPRPVGLAYVSPVPECKILIPFWGLTHHHPSVASDGTSEEEEEEEGARRVEKSGEEEDGGEENDEKARLKWSSHKKKRSRYSFTSNSTAQSSDGSRRN</sequence>
<feature type="compositionally biased region" description="Polar residues" evidence="1">
    <location>
        <begin position="120"/>
        <end position="137"/>
    </location>
</feature>
<dbReference type="AlphaFoldDB" id="A0A8X7VAR5"/>
<name>A0A8X7VAR5_BRACI</name>
<dbReference type="EMBL" id="JAAMPC010000006">
    <property type="protein sequence ID" value="KAG2307819.1"/>
    <property type="molecule type" value="Genomic_DNA"/>
</dbReference>
<evidence type="ECO:0000313" key="3">
    <source>
        <dbReference type="Proteomes" id="UP000886595"/>
    </source>
</evidence>
<evidence type="ECO:0000313" key="2">
    <source>
        <dbReference type="EMBL" id="KAG2307819.1"/>
    </source>
</evidence>